<gene>
    <name evidence="1" type="ORF">Cgig2_024186</name>
</gene>
<accession>A0A9Q1KID7</accession>
<dbReference type="AlphaFoldDB" id="A0A9Q1KID7"/>
<keyword evidence="2" id="KW-1185">Reference proteome</keyword>
<reference evidence="1" key="1">
    <citation type="submission" date="2022-04" db="EMBL/GenBank/DDBJ databases">
        <title>Carnegiea gigantea Genome sequencing and assembly v2.</title>
        <authorList>
            <person name="Copetti D."/>
            <person name="Sanderson M.J."/>
            <person name="Burquez A."/>
            <person name="Wojciechowski M.F."/>
        </authorList>
    </citation>
    <scope>NUCLEOTIDE SEQUENCE</scope>
    <source>
        <strain evidence="1">SGP5-SGP5p</strain>
        <tissue evidence="1">Aerial part</tissue>
    </source>
</reference>
<dbReference type="Proteomes" id="UP001153076">
    <property type="component" value="Unassembled WGS sequence"/>
</dbReference>
<name>A0A9Q1KID7_9CARY</name>
<evidence type="ECO:0000313" key="2">
    <source>
        <dbReference type="Proteomes" id="UP001153076"/>
    </source>
</evidence>
<sequence length="517" mass="57436">MLVTIVEENNGVVPGARIYDQRCCAMTPSTYGSAGHANKPGRCATSSSTYGGTNLGIYLWWYELGHRAMMSSTYGGTNLGDVRHRPVPMVFTVDLSVKLWELPTKTSWVARGATSAAHHFSWVWRQLDMPWAASWPTARVGWLRPQGTRLLKAPLGEVPAQQAHISWQPWEGWPKRYALWAWRLQGGGYRGGYLAVGVSKGTPVHRDSSRKTSAAQGEVGQRFLLKGHASSRARIYDQRCSATTPSTYGGARHANKPGQCATSSNTYGGMNLGIVRRCPVPMVVRTWALCDNVQYLWWYELSTYGGTNLGDVRHRSVPMVVRAWVMCNIVQYLWCWKFTVDLSVKLWELPTKTAELGSSRSYLRWASLQLGSWTCRRLPAGQPPELVRPQGTRLLKAPLGKAPAQQAHISWQPWEGWPKKHALWAWRLQGGGYKGGYLAIGVSKGTPVHRDSSRKTSTTQGDVGQRFLLKRHASSRVSGGGPLPLPIINRRLALVFGNNAGRVFLSETHVCSEEKSV</sequence>
<protein>
    <submittedName>
        <fullName evidence="1">Uncharacterized protein</fullName>
    </submittedName>
</protein>
<comment type="caution">
    <text evidence="1">The sequence shown here is derived from an EMBL/GenBank/DDBJ whole genome shotgun (WGS) entry which is preliminary data.</text>
</comment>
<dbReference type="EMBL" id="JAKOGI010000119">
    <property type="protein sequence ID" value="KAJ8443409.1"/>
    <property type="molecule type" value="Genomic_DNA"/>
</dbReference>
<proteinExistence type="predicted"/>
<organism evidence="1 2">
    <name type="scientific">Carnegiea gigantea</name>
    <dbReference type="NCBI Taxonomy" id="171969"/>
    <lineage>
        <taxon>Eukaryota</taxon>
        <taxon>Viridiplantae</taxon>
        <taxon>Streptophyta</taxon>
        <taxon>Embryophyta</taxon>
        <taxon>Tracheophyta</taxon>
        <taxon>Spermatophyta</taxon>
        <taxon>Magnoliopsida</taxon>
        <taxon>eudicotyledons</taxon>
        <taxon>Gunneridae</taxon>
        <taxon>Pentapetalae</taxon>
        <taxon>Caryophyllales</taxon>
        <taxon>Cactineae</taxon>
        <taxon>Cactaceae</taxon>
        <taxon>Cactoideae</taxon>
        <taxon>Echinocereeae</taxon>
        <taxon>Carnegiea</taxon>
    </lineage>
</organism>
<evidence type="ECO:0000313" key="1">
    <source>
        <dbReference type="EMBL" id="KAJ8443409.1"/>
    </source>
</evidence>